<accession>X0W679</accession>
<dbReference type="AlphaFoldDB" id="X0W679"/>
<name>X0W679_9ZZZZ</name>
<gene>
    <name evidence="1" type="ORF">S01H1_51055</name>
</gene>
<organism evidence="1">
    <name type="scientific">marine sediment metagenome</name>
    <dbReference type="NCBI Taxonomy" id="412755"/>
    <lineage>
        <taxon>unclassified sequences</taxon>
        <taxon>metagenomes</taxon>
        <taxon>ecological metagenomes</taxon>
    </lineage>
</organism>
<dbReference type="EMBL" id="BARS01032930">
    <property type="protein sequence ID" value="GAG20118.1"/>
    <property type="molecule type" value="Genomic_DNA"/>
</dbReference>
<protein>
    <submittedName>
        <fullName evidence="1">Uncharacterized protein</fullName>
    </submittedName>
</protein>
<proteinExistence type="predicted"/>
<reference evidence="1" key="1">
    <citation type="journal article" date="2014" name="Front. Microbiol.">
        <title>High frequency of phylogenetically diverse reductive dehalogenase-homologous genes in deep subseafloor sedimentary metagenomes.</title>
        <authorList>
            <person name="Kawai M."/>
            <person name="Futagami T."/>
            <person name="Toyoda A."/>
            <person name="Takaki Y."/>
            <person name="Nishi S."/>
            <person name="Hori S."/>
            <person name="Arai W."/>
            <person name="Tsubouchi T."/>
            <person name="Morono Y."/>
            <person name="Uchiyama I."/>
            <person name="Ito T."/>
            <person name="Fujiyama A."/>
            <person name="Inagaki F."/>
            <person name="Takami H."/>
        </authorList>
    </citation>
    <scope>NUCLEOTIDE SEQUENCE</scope>
    <source>
        <strain evidence="1">Expedition CK06-06</strain>
    </source>
</reference>
<sequence>MKIRSGFVSNSSSSSFVLIGVEVTQELDDKLEKKYGTDWKNEGDLEDAVQVLWETGNGDLVGIVVITDSDGYLEDGNISLAEFNTMASEVSQVTELDVSEIKIFYGTHAS</sequence>
<evidence type="ECO:0000313" key="1">
    <source>
        <dbReference type="EMBL" id="GAG20118.1"/>
    </source>
</evidence>
<comment type="caution">
    <text evidence="1">The sequence shown here is derived from an EMBL/GenBank/DDBJ whole genome shotgun (WGS) entry which is preliminary data.</text>
</comment>